<evidence type="ECO:0000313" key="1">
    <source>
        <dbReference type="EMBL" id="KAB5595989.1"/>
    </source>
</evidence>
<dbReference type="InterPro" id="IPR023214">
    <property type="entry name" value="HAD_sf"/>
</dbReference>
<dbReference type="PANTHER" id="PTHR14269">
    <property type="entry name" value="CDP-DIACYLGLYCEROL--GLYCEROL-3-PHOSPHATE 3-PHOSPHATIDYLTRANSFERASE-RELATED"/>
    <property type="match status" value="1"/>
</dbReference>
<dbReference type="PANTHER" id="PTHR14269:SF4">
    <property type="entry name" value="CAT EYE SYNDROME CRITICAL REGION PROTEIN 5"/>
    <property type="match status" value="1"/>
</dbReference>
<dbReference type="OrthoDB" id="10251048at2759"/>
<dbReference type="SUPFAM" id="SSF56784">
    <property type="entry name" value="HAD-like"/>
    <property type="match status" value="1"/>
</dbReference>
<dbReference type="GO" id="GO:0046474">
    <property type="term" value="P:glycerophospholipid biosynthetic process"/>
    <property type="evidence" value="ECO:0007669"/>
    <property type="project" value="TreeGrafter"/>
</dbReference>
<dbReference type="GO" id="GO:0016740">
    <property type="term" value="F:transferase activity"/>
    <property type="evidence" value="ECO:0007669"/>
    <property type="project" value="UniProtKB-KW"/>
</dbReference>
<dbReference type="InterPro" id="IPR050324">
    <property type="entry name" value="CDP-alcohol_PTase-I"/>
</dbReference>
<reference evidence="1 2" key="1">
    <citation type="journal article" date="2019" name="Fungal Biol. Biotechnol.">
        <title>Draft genome sequence of fastidious pathogen Ceratobasidium theobromae, which causes vascular-streak dieback in Theobroma cacao.</title>
        <authorList>
            <person name="Ali S.S."/>
            <person name="Asman A."/>
            <person name="Shao J."/>
            <person name="Firmansyah A.P."/>
            <person name="Susilo A.W."/>
            <person name="Rosmana A."/>
            <person name="McMahon P."/>
            <person name="Junaid M."/>
            <person name="Guest D."/>
            <person name="Kheng T.Y."/>
            <person name="Meinhardt L.W."/>
            <person name="Bailey B.A."/>
        </authorList>
    </citation>
    <scope>NUCLEOTIDE SEQUENCE [LARGE SCALE GENOMIC DNA]</scope>
    <source>
        <strain evidence="1 2">CT2</strain>
    </source>
</reference>
<gene>
    <name evidence="1" type="ORF">CTheo_506</name>
</gene>
<protein>
    <submittedName>
        <fullName evidence="1">CDP-alcohol phosphatidyltransferase class-I family protein</fullName>
    </submittedName>
</protein>
<dbReference type="InterPro" id="IPR006357">
    <property type="entry name" value="HAD-SF_hydro_IIA"/>
</dbReference>
<dbReference type="NCBIfam" id="TIGR01460">
    <property type="entry name" value="HAD-SF-IIA"/>
    <property type="match status" value="1"/>
</dbReference>
<keyword evidence="1" id="KW-0808">Transferase</keyword>
<name>A0A5N5QWJ8_9AGAM</name>
<dbReference type="Pfam" id="PF13242">
    <property type="entry name" value="Hydrolase_like"/>
    <property type="match status" value="1"/>
</dbReference>
<dbReference type="NCBIfam" id="TIGR01456">
    <property type="entry name" value="CECR5"/>
    <property type="match status" value="1"/>
</dbReference>
<sequence length="408" mass="45325">MLGITRSFKVSPIRRAFSAFTYPACPAFGAGRSQLQRFIHRDAKPKPPLAFTFDIDGVLLRGHHPISGVHEVMRILEGENELGHSPLPSKIPFIVLTNGGGTTEEQRASDLTAKLGTHIKTSQVVQAHTVLKPLACEYKDKPILVLGGIGDSVQQVAERQVWNFTHFHLAVREHPTLTLKLTESMYNIAVFRQYVQALGAYQPTSRQDADFSKTPIHAVVAFHDPRNWFLDTQIACDVLRGVYLDSLIWRGMQQERGPKPVELIFCNPDLIWGADFPHPRLGQGGFITAFQSVYEAQFGERYPFKQYGKPYKATYDFAKSVLLGQLADIEQTNTKVDLPPMCDPFVVDNPESDIAGANGAGWKSILVHTGVYDPNSGVPPKHLPTYQASDVGEAVRLALRQEMDKPPA</sequence>
<organism evidence="1 2">
    <name type="scientific">Ceratobasidium theobromae</name>
    <dbReference type="NCBI Taxonomy" id="1582974"/>
    <lineage>
        <taxon>Eukaryota</taxon>
        <taxon>Fungi</taxon>
        <taxon>Dikarya</taxon>
        <taxon>Basidiomycota</taxon>
        <taxon>Agaricomycotina</taxon>
        <taxon>Agaricomycetes</taxon>
        <taxon>Cantharellales</taxon>
        <taxon>Ceratobasidiaceae</taxon>
        <taxon>Ceratobasidium</taxon>
    </lineage>
</organism>
<accession>A0A5N5QWJ8</accession>
<proteinExistence type="predicted"/>
<dbReference type="GO" id="GO:0005739">
    <property type="term" value="C:mitochondrion"/>
    <property type="evidence" value="ECO:0007669"/>
    <property type="project" value="TreeGrafter"/>
</dbReference>
<dbReference type="EMBL" id="SSOP01000004">
    <property type="protein sequence ID" value="KAB5595989.1"/>
    <property type="molecule type" value="Genomic_DNA"/>
</dbReference>
<dbReference type="Gene3D" id="3.40.50.1000">
    <property type="entry name" value="HAD superfamily/HAD-like"/>
    <property type="match status" value="2"/>
</dbReference>
<dbReference type="Proteomes" id="UP000383932">
    <property type="component" value="Unassembled WGS sequence"/>
</dbReference>
<dbReference type="Pfam" id="PF13344">
    <property type="entry name" value="Hydrolase_6"/>
    <property type="match status" value="1"/>
</dbReference>
<dbReference type="AlphaFoldDB" id="A0A5N5QWJ8"/>
<dbReference type="InterPro" id="IPR036412">
    <property type="entry name" value="HAD-like_sf"/>
</dbReference>
<keyword evidence="2" id="KW-1185">Reference proteome</keyword>
<comment type="caution">
    <text evidence="1">The sequence shown here is derived from an EMBL/GenBank/DDBJ whole genome shotgun (WGS) entry which is preliminary data.</text>
</comment>
<evidence type="ECO:0000313" key="2">
    <source>
        <dbReference type="Proteomes" id="UP000383932"/>
    </source>
</evidence>
<dbReference type="InterPro" id="IPR006353">
    <property type="entry name" value="HAD-SF_hydro_IIA_CECR5"/>
</dbReference>